<evidence type="ECO:0000313" key="18">
    <source>
        <dbReference type="Proteomes" id="UP000316199"/>
    </source>
</evidence>
<comment type="similarity">
    <text evidence="2 15">Belongs to the peptidase M20A family. DapE subfamily.</text>
</comment>
<feature type="active site" evidence="15">
    <location>
        <position position="81"/>
    </location>
</feature>
<keyword evidence="9 15" id="KW-0862">Zinc</keyword>
<dbReference type="NCBIfam" id="TIGR01246">
    <property type="entry name" value="dapE_proteo"/>
    <property type="match status" value="1"/>
</dbReference>
<keyword evidence="8 15" id="KW-0378">Hydrolase</keyword>
<keyword evidence="7 15" id="KW-0479">Metal-binding</keyword>
<dbReference type="Pfam" id="PF01546">
    <property type="entry name" value="Peptidase_M20"/>
    <property type="match status" value="1"/>
</dbReference>
<dbReference type="Proteomes" id="UP000316199">
    <property type="component" value="Unassembled WGS sequence"/>
</dbReference>
<evidence type="ECO:0000256" key="8">
    <source>
        <dbReference type="ARBA" id="ARBA00022801"/>
    </source>
</evidence>
<name>A0A520S427_9GAMM</name>
<dbReference type="InterPro" id="IPR036264">
    <property type="entry name" value="Bact_exopeptidase_dim_dom"/>
</dbReference>
<accession>A0A520S427</accession>
<dbReference type="InterPro" id="IPR050072">
    <property type="entry name" value="Peptidase_M20A"/>
</dbReference>
<evidence type="ECO:0000256" key="2">
    <source>
        <dbReference type="ARBA" id="ARBA00006746"/>
    </source>
</evidence>
<keyword evidence="12 15" id="KW-0170">Cobalt</keyword>
<feature type="binding site" evidence="15">
    <location>
        <position position="112"/>
    </location>
    <ligand>
        <name>Zn(2+)</name>
        <dbReference type="ChEBI" id="CHEBI:29105"/>
        <label>1</label>
    </ligand>
</feature>
<evidence type="ECO:0000256" key="11">
    <source>
        <dbReference type="ARBA" id="ARBA00023154"/>
    </source>
</evidence>
<evidence type="ECO:0000256" key="1">
    <source>
        <dbReference type="ARBA" id="ARBA00005130"/>
    </source>
</evidence>
<comment type="catalytic activity">
    <reaction evidence="14 15">
        <text>N-succinyl-(2S,6S)-2,6-diaminopimelate + H2O = (2S,6S)-2,6-diaminopimelate + succinate</text>
        <dbReference type="Rhea" id="RHEA:22608"/>
        <dbReference type="ChEBI" id="CHEBI:15377"/>
        <dbReference type="ChEBI" id="CHEBI:30031"/>
        <dbReference type="ChEBI" id="CHEBI:57609"/>
        <dbReference type="ChEBI" id="CHEBI:58087"/>
        <dbReference type="EC" id="3.5.1.18"/>
    </reaction>
</comment>
<dbReference type="EC" id="3.5.1.18" evidence="4 15"/>
<evidence type="ECO:0000256" key="9">
    <source>
        <dbReference type="ARBA" id="ARBA00022833"/>
    </source>
</evidence>
<feature type="binding site" evidence="15">
    <location>
        <position position="147"/>
    </location>
    <ligand>
        <name>Zn(2+)</name>
        <dbReference type="ChEBI" id="CHEBI:29105"/>
        <label>2</label>
    </ligand>
</feature>
<comment type="cofactor">
    <cofactor evidence="15">
        <name>Zn(2+)</name>
        <dbReference type="ChEBI" id="CHEBI:29105"/>
    </cofactor>
    <cofactor evidence="15">
        <name>Co(2+)</name>
        <dbReference type="ChEBI" id="CHEBI:48828"/>
    </cofactor>
    <text evidence="15">Binds 2 Zn(2+) or Co(2+) ions per subunit.</text>
</comment>
<dbReference type="InterPro" id="IPR002933">
    <property type="entry name" value="Peptidase_M20"/>
</dbReference>
<dbReference type="NCBIfam" id="NF009557">
    <property type="entry name" value="PRK13009.1"/>
    <property type="match status" value="1"/>
</dbReference>
<keyword evidence="6 15" id="KW-0028">Amino-acid biosynthesis</keyword>
<dbReference type="UniPathway" id="UPA00034">
    <property type="reaction ID" value="UER00021"/>
</dbReference>
<evidence type="ECO:0000313" key="17">
    <source>
        <dbReference type="EMBL" id="RZO77189.1"/>
    </source>
</evidence>
<dbReference type="Gene3D" id="3.40.630.10">
    <property type="entry name" value="Zn peptidases"/>
    <property type="match status" value="2"/>
</dbReference>
<dbReference type="SUPFAM" id="SSF55031">
    <property type="entry name" value="Bacterial exopeptidase dimerisation domain"/>
    <property type="match status" value="1"/>
</dbReference>
<dbReference type="CDD" id="cd03891">
    <property type="entry name" value="M20_DapE_proteobac"/>
    <property type="match status" value="1"/>
</dbReference>
<comment type="caution">
    <text evidence="17">The sequence shown here is derived from an EMBL/GenBank/DDBJ whole genome shotgun (WGS) entry which is preliminary data.</text>
</comment>
<dbReference type="GO" id="GO:0009089">
    <property type="term" value="P:lysine biosynthetic process via diaminopimelate"/>
    <property type="evidence" value="ECO:0007669"/>
    <property type="project" value="UniProtKB-UniRule"/>
</dbReference>
<evidence type="ECO:0000256" key="6">
    <source>
        <dbReference type="ARBA" id="ARBA00022605"/>
    </source>
</evidence>
<dbReference type="InterPro" id="IPR005941">
    <property type="entry name" value="DapE_proteobac"/>
</dbReference>
<dbReference type="AlphaFoldDB" id="A0A520S427"/>
<evidence type="ECO:0000256" key="12">
    <source>
        <dbReference type="ARBA" id="ARBA00023285"/>
    </source>
</evidence>
<dbReference type="PROSITE" id="PS00758">
    <property type="entry name" value="ARGE_DAPE_CPG2_1"/>
    <property type="match status" value="1"/>
</dbReference>
<comment type="pathway">
    <text evidence="1 15">Amino-acid biosynthesis; L-lysine biosynthesis via DAP pathway; LL-2,6-diaminopimelate from (S)-tetrahydrodipicolinate (succinylase route): step 3/3.</text>
</comment>
<evidence type="ECO:0000256" key="15">
    <source>
        <dbReference type="HAMAP-Rule" id="MF_01690"/>
    </source>
</evidence>
<dbReference type="PANTHER" id="PTHR43808">
    <property type="entry name" value="ACETYLORNITHINE DEACETYLASE"/>
    <property type="match status" value="1"/>
</dbReference>
<comment type="subunit">
    <text evidence="3 15">Homodimer.</text>
</comment>
<feature type="domain" description="Peptidase M20 dimerisation" evidence="16">
    <location>
        <begin position="188"/>
        <end position="292"/>
    </location>
</feature>
<dbReference type="GO" id="GO:0006526">
    <property type="term" value="P:L-arginine biosynthetic process"/>
    <property type="evidence" value="ECO:0007669"/>
    <property type="project" value="TreeGrafter"/>
</dbReference>
<dbReference type="EMBL" id="SHAG01000004">
    <property type="protein sequence ID" value="RZO77189.1"/>
    <property type="molecule type" value="Genomic_DNA"/>
</dbReference>
<dbReference type="GO" id="GO:0050897">
    <property type="term" value="F:cobalt ion binding"/>
    <property type="evidence" value="ECO:0007669"/>
    <property type="project" value="UniProtKB-UniRule"/>
</dbReference>
<keyword evidence="11 15" id="KW-0457">Lysine biosynthesis</keyword>
<protein>
    <recommendedName>
        <fullName evidence="5 15">Succinyl-diaminopimelate desuccinylase</fullName>
        <shortName evidence="15">SDAP desuccinylase</shortName>
        <ecNumber evidence="4 15">3.5.1.18</ecNumber>
    </recommendedName>
    <alternativeName>
        <fullName evidence="13 15">N-succinyl-LL-2,6-diaminoheptanedioate amidohydrolase</fullName>
    </alternativeName>
</protein>
<evidence type="ECO:0000256" key="5">
    <source>
        <dbReference type="ARBA" id="ARBA00022391"/>
    </source>
</evidence>
<evidence type="ECO:0000256" key="3">
    <source>
        <dbReference type="ARBA" id="ARBA00011738"/>
    </source>
</evidence>
<keyword evidence="10 15" id="KW-0220">Diaminopimelate biosynthesis</keyword>
<dbReference type="GO" id="GO:0019877">
    <property type="term" value="P:diaminopimelate biosynthetic process"/>
    <property type="evidence" value="ECO:0007669"/>
    <property type="project" value="UniProtKB-UniRule"/>
</dbReference>
<feature type="binding site" evidence="15">
    <location>
        <position position="112"/>
    </location>
    <ligand>
        <name>Zn(2+)</name>
        <dbReference type="ChEBI" id="CHEBI:29105"/>
        <label>2</label>
    </ligand>
</feature>
<dbReference type="InterPro" id="IPR011650">
    <property type="entry name" value="Peptidase_M20_dimer"/>
</dbReference>
<dbReference type="GO" id="GO:0009014">
    <property type="term" value="F:succinyl-diaminopimelate desuccinylase activity"/>
    <property type="evidence" value="ECO:0007669"/>
    <property type="project" value="UniProtKB-UniRule"/>
</dbReference>
<dbReference type="FunFam" id="3.40.630.10:FF:000005">
    <property type="entry name" value="Succinyl-diaminopimelate desuccinylase"/>
    <property type="match status" value="1"/>
</dbReference>
<evidence type="ECO:0000256" key="4">
    <source>
        <dbReference type="ARBA" id="ARBA00011921"/>
    </source>
</evidence>
<evidence type="ECO:0000259" key="16">
    <source>
        <dbReference type="Pfam" id="PF07687"/>
    </source>
</evidence>
<evidence type="ECO:0000256" key="13">
    <source>
        <dbReference type="ARBA" id="ARBA00031891"/>
    </source>
</evidence>
<dbReference type="GO" id="GO:0008777">
    <property type="term" value="F:acetylornithine deacetylase activity"/>
    <property type="evidence" value="ECO:0007669"/>
    <property type="project" value="TreeGrafter"/>
</dbReference>
<comment type="function">
    <text evidence="15">Catalyzes the hydrolysis of N-succinyl-L,L-diaminopimelic acid (SDAP), forming succinate and LL-2,6-diaminopimelate (DAP), an intermediate involved in the bacterial biosynthesis of lysine and meso-diaminopimelic acid, an essential component of bacterial cell walls.</text>
</comment>
<feature type="binding site" evidence="15">
    <location>
        <position position="175"/>
    </location>
    <ligand>
        <name>Zn(2+)</name>
        <dbReference type="ChEBI" id="CHEBI:29105"/>
        <label>1</label>
    </ligand>
</feature>
<feature type="binding site" evidence="15">
    <location>
        <position position="361"/>
    </location>
    <ligand>
        <name>Zn(2+)</name>
        <dbReference type="ChEBI" id="CHEBI:29105"/>
        <label>2</label>
    </ligand>
</feature>
<dbReference type="InterPro" id="IPR001261">
    <property type="entry name" value="ArgE/DapE_CS"/>
</dbReference>
<evidence type="ECO:0000256" key="14">
    <source>
        <dbReference type="ARBA" id="ARBA00051301"/>
    </source>
</evidence>
<dbReference type="Pfam" id="PF07687">
    <property type="entry name" value="M20_dimer"/>
    <property type="match status" value="1"/>
</dbReference>
<dbReference type="PANTHER" id="PTHR43808:SF31">
    <property type="entry name" value="N-ACETYL-L-CITRULLINE DEACETYLASE"/>
    <property type="match status" value="1"/>
</dbReference>
<dbReference type="SUPFAM" id="SSF53187">
    <property type="entry name" value="Zn-dependent exopeptidases"/>
    <property type="match status" value="1"/>
</dbReference>
<evidence type="ECO:0000256" key="7">
    <source>
        <dbReference type="ARBA" id="ARBA00022723"/>
    </source>
</evidence>
<feature type="binding site" evidence="15">
    <location>
        <position position="79"/>
    </location>
    <ligand>
        <name>Zn(2+)</name>
        <dbReference type="ChEBI" id="CHEBI:29105"/>
        <label>1</label>
    </ligand>
</feature>
<dbReference type="PROSITE" id="PS00759">
    <property type="entry name" value="ARGE_DAPE_CPG2_2"/>
    <property type="match status" value="1"/>
</dbReference>
<evidence type="ECO:0000256" key="10">
    <source>
        <dbReference type="ARBA" id="ARBA00022915"/>
    </source>
</evidence>
<sequence length="390" mass="42550">MYRGDHEIADLDNLTLLLTQELIAKRSISPIDGGCQELLATYLRNMGFTVEHLPFGDVSNLWATLEGTTPGPILAFAGHTDVVPPGPIDEWHSDPFSPIIKDGMLFGRGAADMKGSLAAMITGIQRFLNKNTNYKGTIALLITSDEEASAINGTAKVMEDLKSRKTKIDWCIVGEPSSSKSLGDVIRVGRRGSLSGDLRINGRQGHVAYPKDAINPIHLAMPALHELSSEQWDEGNEFFPATTMQLSNIHAGSGVNNVIPSALDVMFNFRYSPEITAEELKTKTIEILKKYSLNFDIKWHLSGRPFITHGGELVSATRASIREVLNIETELSTSGGTSDGRFIAPTGTQVIELGPSNKTIHKVNECVNTNDLLHLSRVYADILGRMLTSP</sequence>
<gene>
    <name evidence="15 17" type="primary">dapE</name>
    <name evidence="17" type="ORF">EVA68_01920</name>
</gene>
<reference evidence="17 18" key="1">
    <citation type="submission" date="2019-02" db="EMBL/GenBank/DDBJ databases">
        <title>Prokaryotic population dynamics and viral predation in marine succession experiment using metagenomics: the confinement effect.</title>
        <authorList>
            <person name="Haro-Moreno J.M."/>
            <person name="Rodriguez-Valera F."/>
            <person name="Lopez-Perez M."/>
        </authorList>
    </citation>
    <scope>NUCLEOTIDE SEQUENCE [LARGE SCALE GENOMIC DNA]</scope>
    <source>
        <strain evidence="17">MED-G157</strain>
    </source>
</reference>
<proteinExistence type="inferred from homology"/>
<feature type="active site" description="Proton acceptor" evidence="15">
    <location>
        <position position="146"/>
    </location>
</feature>
<organism evidence="17 18">
    <name type="scientific">OM182 bacterium</name>
    <dbReference type="NCBI Taxonomy" id="2510334"/>
    <lineage>
        <taxon>Bacteria</taxon>
        <taxon>Pseudomonadati</taxon>
        <taxon>Pseudomonadota</taxon>
        <taxon>Gammaproteobacteria</taxon>
        <taxon>OMG group</taxon>
        <taxon>OM182 clade</taxon>
    </lineage>
</organism>
<dbReference type="HAMAP" id="MF_01690">
    <property type="entry name" value="DapE"/>
    <property type="match status" value="1"/>
</dbReference>
<dbReference type="GO" id="GO:0008270">
    <property type="term" value="F:zinc ion binding"/>
    <property type="evidence" value="ECO:0007669"/>
    <property type="project" value="UniProtKB-UniRule"/>
</dbReference>